<keyword evidence="3" id="KW-1185">Reference proteome</keyword>
<accession>A0ABV0W562</accession>
<comment type="caution">
    <text evidence="2">The sequence shown here is derived from an EMBL/GenBank/DDBJ whole genome shotgun (WGS) entry which is preliminary data.</text>
</comment>
<feature type="region of interest" description="Disordered" evidence="1">
    <location>
        <begin position="27"/>
        <end position="46"/>
    </location>
</feature>
<proteinExistence type="predicted"/>
<dbReference type="PANTHER" id="PTHR35970:SF1">
    <property type="entry name" value="SODIUM CHANNEL AND CLATHRIN LINKER 1"/>
    <property type="match status" value="1"/>
</dbReference>
<evidence type="ECO:0000256" key="1">
    <source>
        <dbReference type="SAM" id="MobiDB-lite"/>
    </source>
</evidence>
<organism evidence="2 3">
    <name type="scientific">Xenotaenia resolanae</name>
    <dbReference type="NCBI Taxonomy" id="208358"/>
    <lineage>
        <taxon>Eukaryota</taxon>
        <taxon>Metazoa</taxon>
        <taxon>Chordata</taxon>
        <taxon>Craniata</taxon>
        <taxon>Vertebrata</taxon>
        <taxon>Euteleostomi</taxon>
        <taxon>Actinopterygii</taxon>
        <taxon>Neopterygii</taxon>
        <taxon>Teleostei</taxon>
        <taxon>Neoteleostei</taxon>
        <taxon>Acanthomorphata</taxon>
        <taxon>Ovalentaria</taxon>
        <taxon>Atherinomorphae</taxon>
        <taxon>Cyprinodontiformes</taxon>
        <taxon>Goodeidae</taxon>
        <taxon>Xenotaenia</taxon>
    </lineage>
</organism>
<gene>
    <name evidence="2" type="ORF">XENORESO_019678</name>
</gene>
<dbReference type="PANTHER" id="PTHR35970">
    <property type="entry name" value="SODIUM CHANNEL AND CLATHRIN LINKER 1"/>
    <property type="match status" value="1"/>
</dbReference>
<protein>
    <submittedName>
        <fullName evidence="2">Uncharacterized protein</fullName>
    </submittedName>
</protein>
<feature type="non-terminal residue" evidence="2">
    <location>
        <position position="1"/>
    </location>
</feature>
<dbReference type="SUPFAM" id="SSF57997">
    <property type="entry name" value="Tropomyosin"/>
    <property type="match status" value="1"/>
</dbReference>
<dbReference type="InterPro" id="IPR038911">
    <property type="entry name" value="SCLT1"/>
</dbReference>
<name>A0ABV0W562_9TELE</name>
<feature type="non-terminal residue" evidence="2">
    <location>
        <position position="153"/>
    </location>
</feature>
<evidence type="ECO:0000313" key="2">
    <source>
        <dbReference type="EMBL" id="MEQ2264117.1"/>
    </source>
</evidence>
<dbReference type="Proteomes" id="UP001444071">
    <property type="component" value="Unassembled WGS sequence"/>
</dbReference>
<reference evidence="2 3" key="1">
    <citation type="submission" date="2021-06" db="EMBL/GenBank/DDBJ databases">
        <authorList>
            <person name="Palmer J.M."/>
        </authorList>
    </citation>
    <scope>NUCLEOTIDE SEQUENCE [LARGE SCALE GENOMIC DNA]</scope>
    <source>
        <strain evidence="2 3">XR_2019</strain>
        <tissue evidence="2">Muscle</tissue>
    </source>
</reference>
<evidence type="ECO:0000313" key="3">
    <source>
        <dbReference type="Proteomes" id="UP001444071"/>
    </source>
</evidence>
<dbReference type="EMBL" id="JAHRIM010027383">
    <property type="protein sequence ID" value="MEQ2264117.1"/>
    <property type="molecule type" value="Genomic_DNA"/>
</dbReference>
<sequence>QAKAELRTATVKVDEMTKFLQNLQEQVQRREEEMAEAQGREDASDRRLQQLQTTLSQLDTRLKAASQETEAVRREQAVWEKKVGELQVRCTTLEEEKYEALSKVRENVQVAEEAVLQNEQSLLREKQKTEELEKMKHAIKHLIQEAAVRTRKE</sequence>